<feature type="compositionally biased region" description="Acidic residues" evidence="11">
    <location>
        <begin position="68"/>
        <end position="77"/>
    </location>
</feature>
<dbReference type="InterPro" id="IPR013034">
    <property type="entry name" value="DNA_topo_DNA_db_N_dom1"/>
</dbReference>
<dbReference type="CDD" id="cd03488">
    <property type="entry name" value="Topoisomer_IB_N_htopoI_like"/>
    <property type="match status" value="1"/>
</dbReference>
<dbReference type="FunFam" id="3.90.15.10:FF:000001">
    <property type="entry name" value="DNA topoisomerase I"/>
    <property type="match status" value="1"/>
</dbReference>
<dbReference type="InterPro" id="IPR011010">
    <property type="entry name" value="DNA_brk_join_enz"/>
</dbReference>
<dbReference type="InterPro" id="IPR008336">
    <property type="entry name" value="TopoI_DNA-bd_euk"/>
</dbReference>
<dbReference type="InterPro" id="IPR036202">
    <property type="entry name" value="TopoI_DNA-bd_euk_N_sf"/>
</dbReference>
<dbReference type="Pfam" id="PF01028">
    <property type="entry name" value="Topoisom_I"/>
    <property type="match status" value="1"/>
</dbReference>
<feature type="coiled-coil region" evidence="10">
    <location>
        <begin position="334"/>
        <end position="361"/>
    </location>
</feature>
<dbReference type="CDD" id="cd00659">
    <property type="entry name" value="Topo_IB_C"/>
    <property type="match status" value="1"/>
</dbReference>
<dbReference type="SUPFAM" id="SSF46596">
    <property type="entry name" value="Eukaryotic DNA topoisomerase I, dispensable insert domain"/>
    <property type="match status" value="1"/>
</dbReference>
<organism evidence="13 14">
    <name type="scientific">Acrobeloides nanus</name>
    <dbReference type="NCBI Taxonomy" id="290746"/>
    <lineage>
        <taxon>Eukaryota</taxon>
        <taxon>Metazoa</taxon>
        <taxon>Ecdysozoa</taxon>
        <taxon>Nematoda</taxon>
        <taxon>Chromadorea</taxon>
        <taxon>Rhabditida</taxon>
        <taxon>Tylenchina</taxon>
        <taxon>Cephalobomorpha</taxon>
        <taxon>Cephaloboidea</taxon>
        <taxon>Cephalobidae</taxon>
        <taxon>Acrobeloides</taxon>
    </lineage>
</organism>
<keyword evidence="13" id="KW-1185">Reference proteome</keyword>
<dbReference type="FunFam" id="2.170.11.10:FF:000001">
    <property type="entry name" value="DNA topoisomerase I"/>
    <property type="match status" value="1"/>
</dbReference>
<dbReference type="PROSITE" id="PS52038">
    <property type="entry name" value="TOPO_IB_2"/>
    <property type="match status" value="1"/>
</dbReference>
<dbReference type="InterPro" id="IPR013499">
    <property type="entry name" value="TopoI_euk"/>
</dbReference>
<evidence type="ECO:0000256" key="8">
    <source>
        <dbReference type="PROSITE-ProRule" id="PRU01382"/>
    </source>
</evidence>
<feature type="compositionally biased region" description="Basic and acidic residues" evidence="11">
    <location>
        <begin position="58"/>
        <end position="67"/>
    </location>
</feature>
<dbReference type="PANTHER" id="PTHR10290:SF3">
    <property type="entry name" value="DNA TOPOISOMERASE 1"/>
    <property type="match status" value="1"/>
</dbReference>
<dbReference type="Pfam" id="PF02919">
    <property type="entry name" value="Topoisom_I_N"/>
    <property type="match status" value="1"/>
</dbReference>
<feature type="active site" description="O-(3'-phospho-DNA)-tyrosine intermediate" evidence="8">
    <location>
        <position position="739"/>
    </location>
</feature>
<dbReference type="InterPro" id="IPR013030">
    <property type="entry name" value="DNA_topo_DNA_db_N_dom2"/>
</dbReference>
<dbReference type="Gene3D" id="2.170.11.10">
    <property type="entry name" value="DNA Topoisomerase I, domain 2"/>
    <property type="match status" value="1"/>
</dbReference>
<keyword evidence="10" id="KW-0175">Coiled coil</keyword>
<evidence type="ECO:0000259" key="12">
    <source>
        <dbReference type="SMART" id="SM00435"/>
    </source>
</evidence>
<keyword evidence="4 8" id="KW-0799">Topoisomerase</keyword>
<dbReference type="InterPro" id="IPR014727">
    <property type="entry name" value="TopoI_cat_a/b-sub_euk"/>
</dbReference>
<feature type="compositionally biased region" description="Basic and acidic residues" evidence="11">
    <location>
        <begin position="179"/>
        <end position="213"/>
    </location>
</feature>
<evidence type="ECO:0000256" key="2">
    <source>
        <dbReference type="ARBA" id="ARBA00004123"/>
    </source>
</evidence>
<dbReference type="Proteomes" id="UP000887540">
    <property type="component" value="Unplaced"/>
</dbReference>
<feature type="compositionally biased region" description="Polar residues" evidence="11">
    <location>
        <begin position="14"/>
        <end position="23"/>
    </location>
</feature>
<dbReference type="GO" id="GO:0006265">
    <property type="term" value="P:DNA topological change"/>
    <property type="evidence" value="ECO:0007669"/>
    <property type="project" value="UniProtKB-UniRule"/>
</dbReference>
<feature type="compositionally biased region" description="Acidic residues" evidence="11">
    <location>
        <begin position="159"/>
        <end position="168"/>
    </location>
</feature>
<feature type="compositionally biased region" description="Low complexity" evidence="11">
    <location>
        <begin position="1"/>
        <end position="12"/>
    </location>
</feature>
<dbReference type="FunFam" id="1.10.10.41:FF:000001">
    <property type="entry name" value="DNA topoisomerase I"/>
    <property type="match status" value="1"/>
</dbReference>
<name>A0A914CK90_9BILA</name>
<evidence type="ECO:0000256" key="5">
    <source>
        <dbReference type="ARBA" id="ARBA00023125"/>
    </source>
</evidence>
<proteinExistence type="inferred from homology"/>
<dbReference type="GO" id="GO:0005694">
    <property type="term" value="C:chromosome"/>
    <property type="evidence" value="ECO:0007669"/>
    <property type="project" value="InterPro"/>
</dbReference>
<dbReference type="InterPro" id="IPR001631">
    <property type="entry name" value="TopoI"/>
</dbReference>
<evidence type="ECO:0000256" key="11">
    <source>
        <dbReference type="SAM" id="MobiDB-lite"/>
    </source>
</evidence>
<dbReference type="Gene3D" id="1.10.10.41">
    <property type="entry name" value="Yeast DNA topoisomerase - domain 1"/>
    <property type="match status" value="1"/>
</dbReference>
<dbReference type="GO" id="GO:0003917">
    <property type="term" value="F:DNA topoisomerase type I (single strand cut, ATP-independent) activity"/>
    <property type="evidence" value="ECO:0007669"/>
    <property type="project" value="UniProtKB-UniRule"/>
</dbReference>
<keyword evidence="7" id="KW-0539">Nucleus</keyword>
<dbReference type="GO" id="GO:0003677">
    <property type="term" value="F:DNA binding"/>
    <property type="evidence" value="ECO:0007669"/>
    <property type="project" value="UniProtKB-UniRule"/>
</dbReference>
<dbReference type="InterPro" id="IPR013500">
    <property type="entry name" value="TopoI_cat_euk"/>
</dbReference>
<evidence type="ECO:0000256" key="7">
    <source>
        <dbReference type="ARBA" id="ARBA00023242"/>
    </source>
</evidence>
<keyword evidence="6 8" id="KW-0413">Isomerase</keyword>
<dbReference type="InterPro" id="IPR018521">
    <property type="entry name" value="TopoIB_AS"/>
</dbReference>
<dbReference type="AlphaFoldDB" id="A0A914CK90"/>
<dbReference type="InterPro" id="IPR051062">
    <property type="entry name" value="Topoisomerase_IB"/>
</dbReference>
<dbReference type="Gene3D" id="1.10.132.10">
    <property type="match status" value="1"/>
</dbReference>
<keyword evidence="5 8" id="KW-0238">DNA-binding</keyword>
<dbReference type="SUPFAM" id="SSF56741">
    <property type="entry name" value="Eukaryotic DNA topoisomerase I, N-terminal DNA-binding fragment"/>
    <property type="match status" value="1"/>
</dbReference>
<evidence type="ECO:0000256" key="1">
    <source>
        <dbReference type="ARBA" id="ARBA00000213"/>
    </source>
</evidence>
<comment type="catalytic activity">
    <reaction evidence="1 8 9">
        <text>ATP-independent breakage of single-stranded DNA, followed by passage and rejoining.</text>
        <dbReference type="EC" id="5.6.2.1"/>
    </reaction>
</comment>
<evidence type="ECO:0000256" key="9">
    <source>
        <dbReference type="RuleBase" id="RU365101"/>
    </source>
</evidence>
<comment type="subcellular location">
    <subcellularLocation>
        <location evidence="2">Nucleus</location>
    </subcellularLocation>
</comment>
<dbReference type="GO" id="GO:0006260">
    <property type="term" value="P:DNA replication"/>
    <property type="evidence" value="ECO:0007669"/>
    <property type="project" value="TreeGrafter"/>
</dbReference>
<feature type="compositionally biased region" description="Polar residues" evidence="11">
    <location>
        <begin position="30"/>
        <end position="42"/>
    </location>
</feature>
<dbReference type="SMART" id="SM00435">
    <property type="entry name" value="TOPEUc"/>
    <property type="match status" value="1"/>
</dbReference>
<dbReference type="PRINTS" id="PR00416">
    <property type="entry name" value="EUTPISMRASEI"/>
</dbReference>
<feature type="domain" description="DNA topoisomerase I eukaryotic-type" evidence="12">
    <location>
        <begin position="384"/>
        <end position="753"/>
    </location>
</feature>
<protein>
    <recommendedName>
        <fullName evidence="9">DNA topoisomerase I</fullName>
        <ecNumber evidence="9">5.6.2.1</ecNumber>
    </recommendedName>
    <alternativeName>
        <fullName evidence="9">DNA topoisomerase 1</fullName>
    </alternativeName>
</protein>
<dbReference type="GO" id="GO:0005730">
    <property type="term" value="C:nucleolus"/>
    <property type="evidence" value="ECO:0007669"/>
    <property type="project" value="TreeGrafter"/>
</dbReference>
<feature type="coiled-coil region" evidence="10">
    <location>
        <begin position="671"/>
        <end position="727"/>
    </location>
</feature>
<dbReference type="InterPro" id="IPR025834">
    <property type="entry name" value="TopoI_C_dom"/>
</dbReference>
<feature type="region of interest" description="Disordered" evidence="11">
    <location>
        <begin position="1"/>
        <end position="218"/>
    </location>
</feature>
<dbReference type="EC" id="5.6.2.1" evidence="9"/>
<evidence type="ECO:0000313" key="14">
    <source>
        <dbReference type="WBParaSite" id="ACRNAN_scaffold1122.g20481.t1"/>
    </source>
</evidence>
<evidence type="ECO:0000313" key="13">
    <source>
        <dbReference type="Proteomes" id="UP000887540"/>
    </source>
</evidence>
<dbReference type="FunFam" id="1.10.132.10:FF:000001">
    <property type="entry name" value="DNA topoisomerase I"/>
    <property type="match status" value="1"/>
</dbReference>
<evidence type="ECO:0000256" key="6">
    <source>
        <dbReference type="ARBA" id="ARBA00023235"/>
    </source>
</evidence>
<dbReference type="InterPro" id="IPR014711">
    <property type="entry name" value="TopoI_cat_a-hlx-sub_euk"/>
</dbReference>
<dbReference type="Gene3D" id="3.90.15.10">
    <property type="entry name" value="Topoisomerase I, Chain A, domain 3"/>
    <property type="match status" value="1"/>
</dbReference>
<reference evidence="14" key="1">
    <citation type="submission" date="2022-11" db="UniProtKB">
        <authorList>
            <consortium name="WormBaseParasite"/>
        </authorList>
    </citation>
    <scope>IDENTIFICATION</scope>
</reference>
<dbReference type="SUPFAM" id="SSF56349">
    <property type="entry name" value="DNA breaking-rejoining enzymes"/>
    <property type="match status" value="1"/>
</dbReference>
<dbReference type="InterPro" id="IPR048045">
    <property type="entry name" value="Topoisomer_I_DNA-bd"/>
</dbReference>
<comment type="function">
    <text evidence="9">Releases the supercoiling and torsional tension of DNA introduced during the DNA replication and transcription by transiently cleaving and rejoining one strand of the DNA duplex. Introduces a single-strand break via transesterification at the specific target site 5'-[CT]CCTTp site in duplex DNA. The scissile phosphodiester is attacked by the catalytic tyrosine of the enzyme, resulting in the formation of a DNA-(3'-phosphotyrosyl)-enzyme intermediate and the expulsion of a 5'-OH DNA strand. The free DNA strand then undergoes passage around the unbroken strand thus removing DNA supercoils. Finally, in the religation step, the DNA 5'-OH attacks the covalent intermediate to expel the active-site tyrosine and restore the DNA phosphodiester backbone.</text>
</comment>
<feature type="compositionally biased region" description="Basic and acidic residues" evidence="11">
    <location>
        <begin position="137"/>
        <end position="147"/>
    </location>
</feature>
<dbReference type="PROSITE" id="PS00176">
    <property type="entry name" value="TOPO_IB_1"/>
    <property type="match status" value="1"/>
</dbReference>
<dbReference type="PANTHER" id="PTHR10290">
    <property type="entry name" value="DNA TOPOISOMERASE I"/>
    <property type="match status" value="1"/>
</dbReference>
<dbReference type="GO" id="GO:0007059">
    <property type="term" value="P:chromosome segregation"/>
    <property type="evidence" value="ECO:0007669"/>
    <property type="project" value="TreeGrafter"/>
</dbReference>
<evidence type="ECO:0000256" key="10">
    <source>
        <dbReference type="SAM" id="Coils"/>
    </source>
</evidence>
<dbReference type="Pfam" id="PF14370">
    <property type="entry name" value="Topo_C_assoc"/>
    <property type="match status" value="1"/>
</dbReference>
<evidence type="ECO:0000256" key="4">
    <source>
        <dbReference type="ARBA" id="ARBA00023029"/>
    </source>
</evidence>
<evidence type="ECO:0000256" key="3">
    <source>
        <dbReference type="ARBA" id="ARBA00006645"/>
    </source>
</evidence>
<accession>A0A914CK90</accession>
<comment type="similarity">
    <text evidence="3 8 9">Belongs to the type IB topoisomerase family.</text>
</comment>
<sequence>MENSSFNNSDDNSYLDQTSQSMNGIKEELSSQSFASQNGNGTTHDDDDDEDETPWGARIEKSEPKEEAMEEEDDDIPWGERVTTEIKEEVSEASTSTKKDKKKKKKEVFEEEEEEYVPEPRSSKKKKKDESDEDEYVPEKKKKEVSKVKHSKKRKTSDFESEDEEDDYKPEKKKKKTTVKHEVKTEKSSRSKSGKVEKEVKKQVKTETTETSHGKKKKKTEEEEEVWKWWEEEKKGDGIKWNSLEHKGPLFAPPYEPLPKNVHFKYDGKEMSLSEPAEEVATFYARMLDHDYVTKPIFNKNFFHDWRKAMTPEEKEKIVDLSKCNFRQIHAHFMALSEKRKAMTKEEKQKIKDENADLVKEYGFAIVDGHKQKIGNFRIEPPGLFRGRGDHPKMGKLKRRIRPEDVIINCSKGNEPAPPEGHKWKEVRHDNTVTWLCGWSENVLGSNKYIMLNPSSKIKGEKDYEKFETARKLKTQVGQIRQNYNADLKAREMRVRQRAVALYFIDKLALRAGNEKDTDEAADTVGCCSLRVEHIKLHDQKQVDGEMKQYVVAFDFLGKDSIRYQNEVPVDKQVFKNVKLFMENKEPKDDLFDRLDTPSLNAHLKTLMPGLTAKVFRTYNASITLQQQLDNLTEDDMSIQEKLLAYNRANRQVAILCNHQRSVPKSHEKSMENLKGKIKDKKKEVKQLKEELKNARGKDKEKAQAKLARAEEQLKKLRIQRTDRDENKTIALGTSKLNYLDPRISVAWCRKQEVPIDKIFNKTQRDKFRWAIDMADEDYVF</sequence>
<dbReference type="WBParaSite" id="ACRNAN_scaffold1122.g20481.t1">
    <property type="protein sequence ID" value="ACRNAN_scaffold1122.g20481.t1"/>
    <property type="gene ID" value="ACRNAN_scaffold1122.g20481"/>
</dbReference>